<dbReference type="EMBL" id="HBUF01003686">
    <property type="protein sequence ID" value="CAG6606481.1"/>
    <property type="molecule type" value="Transcribed_RNA"/>
</dbReference>
<evidence type="ECO:0000313" key="1">
    <source>
        <dbReference type="EMBL" id="CAG6606481.1"/>
    </source>
</evidence>
<reference evidence="1" key="1">
    <citation type="submission" date="2021-05" db="EMBL/GenBank/DDBJ databases">
        <authorList>
            <person name="Alioto T."/>
            <person name="Alioto T."/>
            <person name="Gomez Garrido J."/>
        </authorList>
    </citation>
    <scope>NUCLEOTIDE SEQUENCE</scope>
</reference>
<name>A0A8D8LJJ2_9HEMI</name>
<sequence length="113" mass="12874">MAREKCIISIPPPQTPALCFFPKETHLSLTSHVCFIPVYYTPNQYKSTTWTFSNWWIQRKMYGVVFSLVVLFSLSNQKLSHVKKTLFAAQIIASLRRISCLKLLNVCSCSIGG</sequence>
<proteinExistence type="predicted"/>
<accession>A0A8D8LJJ2</accession>
<dbReference type="AlphaFoldDB" id="A0A8D8LJJ2"/>
<organism evidence="1">
    <name type="scientific">Cacopsylla melanoneura</name>
    <dbReference type="NCBI Taxonomy" id="428564"/>
    <lineage>
        <taxon>Eukaryota</taxon>
        <taxon>Metazoa</taxon>
        <taxon>Ecdysozoa</taxon>
        <taxon>Arthropoda</taxon>
        <taxon>Hexapoda</taxon>
        <taxon>Insecta</taxon>
        <taxon>Pterygota</taxon>
        <taxon>Neoptera</taxon>
        <taxon>Paraneoptera</taxon>
        <taxon>Hemiptera</taxon>
        <taxon>Sternorrhyncha</taxon>
        <taxon>Psylloidea</taxon>
        <taxon>Psyllidae</taxon>
        <taxon>Psyllinae</taxon>
        <taxon>Cacopsylla</taxon>
    </lineage>
</organism>
<protein>
    <submittedName>
        <fullName evidence="1">Uncharacterized protein</fullName>
    </submittedName>
</protein>